<keyword evidence="1" id="KW-0732">Signal</keyword>
<accession>A0A142JGU6</accession>
<evidence type="ECO:0000313" key="2">
    <source>
        <dbReference type="EMBL" id="AMR77308.1"/>
    </source>
</evidence>
<organism evidence="2 3">
    <name type="scientific">Cupriavidus nantongensis</name>
    <dbReference type="NCBI Taxonomy" id="1796606"/>
    <lineage>
        <taxon>Bacteria</taxon>
        <taxon>Pseudomonadati</taxon>
        <taxon>Pseudomonadota</taxon>
        <taxon>Betaproteobacteria</taxon>
        <taxon>Burkholderiales</taxon>
        <taxon>Burkholderiaceae</taxon>
        <taxon>Cupriavidus</taxon>
    </lineage>
</organism>
<proteinExistence type="predicted"/>
<keyword evidence="3" id="KW-1185">Reference proteome</keyword>
<feature type="signal peptide" evidence="1">
    <location>
        <begin position="1"/>
        <end position="25"/>
    </location>
</feature>
<evidence type="ECO:0000256" key="1">
    <source>
        <dbReference type="SAM" id="SignalP"/>
    </source>
</evidence>
<name>A0A142JGU6_9BURK</name>
<dbReference type="OrthoDB" id="6058858at2"/>
<dbReference type="KEGG" id="cnan:A2G96_05930"/>
<dbReference type="STRING" id="1796606.A2G96_05930"/>
<reference evidence="2 3" key="1">
    <citation type="submission" date="2016-03" db="EMBL/GenBank/DDBJ databases">
        <title>Complete genome sequence of a novel chlorpyrifos degrading bacterium, Cupriavidus nantongensis sp. X1.</title>
        <authorList>
            <person name="Fang L."/>
        </authorList>
    </citation>
    <scope>NUCLEOTIDE SEQUENCE [LARGE SCALE GENOMIC DNA]</scope>
    <source>
        <strain evidence="2 3">X1</strain>
    </source>
</reference>
<dbReference type="AlphaFoldDB" id="A0A142JGU6"/>
<protein>
    <submittedName>
        <fullName evidence="2">Uncharacterized protein</fullName>
    </submittedName>
</protein>
<evidence type="ECO:0000313" key="3">
    <source>
        <dbReference type="Proteomes" id="UP000075238"/>
    </source>
</evidence>
<dbReference type="EMBL" id="CP014844">
    <property type="protein sequence ID" value="AMR77308.1"/>
    <property type="molecule type" value="Genomic_DNA"/>
</dbReference>
<feature type="chain" id="PRO_5007497916" evidence="1">
    <location>
        <begin position="26"/>
        <end position="165"/>
    </location>
</feature>
<sequence>MNPLTKVLAAALAVLAILGAFYVQHQQLQEATTLAADEKRRADSAERIAKDRKTDTVVVTEYVDRVQVVKERGRDIIVKVPVYVPKEADDRCIVNAGFVRVHDAAAANVQLGDPGDADAAPSGIALSTVAATVAGNYTAAHETAEQLIALQTLLRRRQENHAQAE</sequence>
<gene>
    <name evidence="2" type="ORF">A2G96_05930</name>
</gene>
<dbReference type="RefSeq" id="WP_062797649.1">
    <property type="nucleotide sequence ID" value="NZ_CP014844.1"/>
</dbReference>
<dbReference type="Proteomes" id="UP000075238">
    <property type="component" value="Chromosome 1"/>
</dbReference>